<feature type="region of interest" description="Disordered" evidence="2">
    <location>
        <begin position="299"/>
        <end position="318"/>
    </location>
</feature>
<dbReference type="Pfam" id="PF13976">
    <property type="entry name" value="gag_pre-integrs"/>
    <property type="match status" value="1"/>
</dbReference>
<dbReference type="GO" id="GO:0003676">
    <property type="term" value="F:nucleic acid binding"/>
    <property type="evidence" value="ECO:0007669"/>
    <property type="project" value="InterPro"/>
</dbReference>
<gene>
    <name evidence="4" type="ORF">CEURO_LOCUS22118</name>
</gene>
<organism evidence="4 5">
    <name type="scientific">Cuscuta europaea</name>
    <name type="common">European dodder</name>
    <dbReference type="NCBI Taxonomy" id="41803"/>
    <lineage>
        <taxon>Eukaryota</taxon>
        <taxon>Viridiplantae</taxon>
        <taxon>Streptophyta</taxon>
        <taxon>Embryophyta</taxon>
        <taxon>Tracheophyta</taxon>
        <taxon>Spermatophyta</taxon>
        <taxon>Magnoliopsida</taxon>
        <taxon>eudicotyledons</taxon>
        <taxon>Gunneridae</taxon>
        <taxon>Pentapetalae</taxon>
        <taxon>asterids</taxon>
        <taxon>lamiids</taxon>
        <taxon>Solanales</taxon>
        <taxon>Convolvulaceae</taxon>
        <taxon>Cuscuteae</taxon>
        <taxon>Cuscuta</taxon>
        <taxon>Cuscuta subgen. Cuscuta</taxon>
    </lineage>
</organism>
<feature type="domain" description="Integrase catalytic" evidence="3">
    <location>
        <begin position="550"/>
        <end position="690"/>
    </location>
</feature>
<dbReference type="EMBL" id="CAMAPE010000077">
    <property type="protein sequence ID" value="CAH9118880.1"/>
    <property type="molecule type" value="Genomic_DNA"/>
</dbReference>
<dbReference type="PANTHER" id="PTHR42648">
    <property type="entry name" value="TRANSPOSASE, PUTATIVE-RELATED"/>
    <property type="match status" value="1"/>
</dbReference>
<dbReference type="Pfam" id="PF14244">
    <property type="entry name" value="Retrotran_gag_3"/>
    <property type="match status" value="1"/>
</dbReference>
<keyword evidence="5" id="KW-1185">Reference proteome</keyword>
<evidence type="ECO:0000259" key="3">
    <source>
        <dbReference type="PROSITE" id="PS50994"/>
    </source>
</evidence>
<dbReference type="OrthoDB" id="1748682at2759"/>
<name>A0A9P1A0B0_CUSEU</name>
<evidence type="ECO:0000313" key="4">
    <source>
        <dbReference type="EMBL" id="CAH9118880.1"/>
    </source>
</evidence>
<dbReference type="Gene3D" id="3.30.420.10">
    <property type="entry name" value="Ribonuclease H-like superfamily/Ribonuclease H"/>
    <property type="match status" value="1"/>
</dbReference>
<accession>A0A9P1A0B0</accession>
<keyword evidence="1" id="KW-0645">Protease</keyword>
<dbReference type="PROSITE" id="PS50994">
    <property type="entry name" value="INTEGRASE"/>
    <property type="match status" value="1"/>
</dbReference>
<dbReference type="InterPro" id="IPR036397">
    <property type="entry name" value="RNaseH_sf"/>
</dbReference>
<comment type="caution">
    <text evidence="4">The sequence shown here is derived from an EMBL/GenBank/DDBJ whole genome shotgun (WGS) entry which is preliminary data.</text>
</comment>
<dbReference type="Proteomes" id="UP001152484">
    <property type="component" value="Unassembled WGS sequence"/>
</dbReference>
<proteinExistence type="predicted"/>
<dbReference type="AlphaFoldDB" id="A0A9P1A0B0"/>
<evidence type="ECO:0000256" key="1">
    <source>
        <dbReference type="ARBA" id="ARBA00022670"/>
    </source>
</evidence>
<sequence length="690" mass="77102">MANDEDDAAGQPPAKIDHNSPYFLGPQDRPGDSITPVRLNGDNYDNWANAIRLALRARRKYVFVDGTITKPKPPCTEDDWITIHSMLVSWILNTISPDVKNTLSMYDNAQALWDDLRERFSVVDGPKLHQVKTDLARCTQAKGMSIGMYYAKLKILWDELNNHEPIIECQCGRCTCNVGKQHEKRRADERFHQFLMGLNAESFGPIRSQLLTQVPLPTLNRAYQNTVQEERVRGMTAGSETPDILGFAVKTDGRAYGRGTKIDKTGLVCSYCKYTGHDVNSCFELKGYPDWWGDRPRADTKTAGRGKGIPKGTGRDKSMAKAHAAVADTILPQEPAACDKTAGTPLPGFSPEQWQALITAFGNPQSSSGRMAGNFSTGTWIIDTGATNHICGDLNLLFKTQNITPCSVGLPDGKTVQATKEGCVKFSNGLCLQHVLFVPQMKCHLISVTQLNDALNCFVQFSSDLCVIQDRVSRKLIGTGERRNGLYYLQDSPTARILTVASSENSIFDLWHKRLGHPSGNVMRWLAPVSNLRGSFNSACDICFRAKQHRASFPISSNKTHDIFELVHCDLWGPYHTPSSCGAKFFLTIVDDCSRAVWIYLLMDKTEVFKMFMIFLAMVERQFSKQVRVVRSDNGTEFNCLKKKFHTSGIIFQTSCVGTPQQNGRVERKHQHILNVARALRFQANLPISF</sequence>
<dbReference type="GO" id="GO:0006508">
    <property type="term" value="P:proteolysis"/>
    <property type="evidence" value="ECO:0007669"/>
    <property type="project" value="UniProtKB-KW"/>
</dbReference>
<reference evidence="4" key="1">
    <citation type="submission" date="2022-07" db="EMBL/GenBank/DDBJ databases">
        <authorList>
            <person name="Macas J."/>
            <person name="Novak P."/>
            <person name="Neumann P."/>
        </authorList>
    </citation>
    <scope>NUCLEOTIDE SEQUENCE</scope>
</reference>
<dbReference type="InterPro" id="IPR039537">
    <property type="entry name" value="Retrotran_Ty1/copia-like"/>
</dbReference>
<dbReference type="InterPro" id="IPR001584">
    <property type="entry name" value="Integrase_cat-core"/>
</dbReference>
<dbReference type="InterPro" id="IPR012337">
    <property type="entry name" value="RNaseH-like_sf"/>
</dbReference>
<dbReference type="InterPro" id="IPR054722">
    <property type="entry name" value="PolX-like_BBD"/>
</dbReference>
<dbReference type="PANTHER" id="PTHR42648:SF31">
    <property type="entry name" value="RNA-DIRECTED DNA POLYMERASE"/>
    <property type="match status" value="1"/>
</dbReference>
<dbReference type="SUPFAM" id="SSF53098">
    <property type="entry name" value="Ribonuclease H-like"/>
    <property type="match status" value="1"/>
</dbReference>
<feature type="region of interest" description="Disordered" evidence="2">
    <location>
        <begin position="1"/>
        <end position="32"/>
    </location>
</feature>
<dbReference type="GO" id="GO:0015074">
    <property type="term" value="P:DNA integration"/>
    <property type="evidence" value="ECO:0007669"/>
    <property type="project" value="InterPro"/>
</dbReference>
<dbReference type="InterPro" id="IPR029472">
    <property type="entry name" value="Copia-like_N"/>
</dbReference>
<dbReference type="GO" id="GO:0008233">
    <property type="term" value="F:peptidase activity"/>
    <property type="evidence" value="ECO:0007669"/>
    <property type="project" value="UniProtKB-KW"/>
</dbReference>
<evidence type="ECO:0000256" key="2">
    <source>
        <dbReference type="SAM" id="MobiDB-lite"/>
    </source>
</evidence>
<dbReference type="Pfam" id="PF22936">
    <property type="entry name" value="Pol_BBD"/>
    <property type="match status" value="1"/>
</dbReference>
<protein>
    <recommendedName>
        <fullName evidence="3">Integrase catalytic domain-containing protein</fullName>
    </recommendedName>
</protein>
<keyword evidence="1" id="KW-0378">Hydrolase</keyword>
<evidence type="ECO:0000313" key="5">
    <source>
        <dbReference type="Proteomes" id="UP001152484"/>
    </source>
</evidence>
<dbReference type="InterPro" id="IPR025724">
    <property type="entry name" value="GAG-pre-integrase_dom"/>
</dbReference>